<dbReference type="Proteomes" id="UP000007819">
    <property type="component" value="Chromosome A2"/>
</dbReference>
<dbReference type="OrthoDB" id="9435504at2759"/>
<dbReference type="KEGG" id="api:107882770"/>
<dbReference type="InterPro" id="IPR009125">
    <property type="entry name" value="ATPMK"/>
</dbReference>
<dbReference type="AlphaFoldDB" id="A0A8R2JRW6"/>
<dbReference type="GeneID" id="107882770"/>
<dbReference type="RefSeq" id="XP_029344887.1">
    <property type="nucleotide sequence ID" value="XM_029489027.1"/>
</dbReference>
<keyword evidence="1" id="KW-1133">Transmembrane helix</keyword>
<evidence type="ECO:0000256" key="1">
    <source>
        <dbReference type="SAM" id="Phobius"/>
    </source>
</evidence>
<keyword evidence="3" id="KW-1185">Reference proteome</keyword>
<proteinExistence type="predicted"/>
<feature type="transmembrane region" description="Helical" evidence="1">
    <location>
        <begin position="28"/>
        <end position="45"/>
    </location>
</feature>
<reference evidence="3" key="1">
    <citation type="submission" date="2010-06" db="EMBL/GenBank/DDBJ databases">
        <authorList>
            <person name="Jiang H."/>
            <person name="Abraham K."/>
            <person name="Ali S."/>
            <person name="Alsbrooks S.L."/>
            <person name="Anim B.N."/>
            <person name="Anosike U.S."/>
            <person name="Attaway T."/>
            <person name="Bandaranaike D.P."/>
            <person name="Battles P.K."/>
            <person name="Bell S.N."/>
            <person name="Bell A.V."/>
            <person name="Beltran B."/>
            <person name="Bickham C."/>
            <person name="Bustamante Y."/>
            <person name="Caleb T."/>
            <person name="Canada A."/>
            <person name="Cardenas V."/>
            <person name="Carter K."/>
            <person name="Chacko J."/>
            <person name="Chandrabose M.N."/>
            <person name="Chavez D."/>
            <person name="Chavez A."/>
            <person name="Chen L."/>
            <person name="Chu H.-S."/>
            <person name="Claassen K.J."/>
            <person name="Cockrell R."/>
            <person name="Collins M."/>
            <person name="Cooper J.A."/>
            <person name="Cree A."/>
            <person name="Curry S.M."/>
            <person name="Da Y."/>
            <person name="Dao M.D."/>
            <person name="Das B."/>
            <person name="Davila M.-L."/>
            <person name="Davy-Carroll L."/>
            <person name="Denson S."/>
            <person name="Dinh H."/>
            <person name="Ebong V.E."/>
            <person name="Edwards J.R."/>
            <person name="Egan A."/>
            <person name="El-Daye J."/>
            <person name="Escobedo L."/>
            <person name="Fernandez S."/>
            <person name="Fernando P.R."/>
            <person name="Flagg N."/>
            <person name="Forbes L.D."/>
            <person name="Fowler R.G."/>
            <person name="Fu Q."/>
            <person name="Gabisi R.A."/>
            <person name="Ganer J."/>
            <person name="Garbino Pronczuk A."/>
            <person name="Garcia R.M."/>
            <person name="Garner T."/>
            <person name="Garrett T.E."/>
            <person name="Gonzalez D.A."/>
            <person name="Hamid H."/>
            <person name="Hawkins E.S."/>
            <person name="Hirani K."/>
            <person name="Hogues M.E."/>
            <person name="Hollins B."/>
            <person name="Hsiao C.-H."/>
            <person name="Jabil R."/>
            <person name="James M.L."/>
            <person name="Jhangiani S.N."/>
            <person name="Johnson B."/>
            <person name="Johnson Q."/>
            <person name="Joshi V."/>
            <person name="Kalu J.B."/>
            <person name="Kam C."/>
            <person name="Kashfia A."/>
            <person name="Keebler J."/>
            <person name="Kisamo H."/>
            <person name="Kovar C.L."/>
            <person name="Lago L.A."/>
            <person name="Lai C.-Y."/>
            <person name="Laidlaw J."/>
            <person name="Lara F."/>
            <person name="Le T.-K."/>
            <person name="Lee S.L."/>
            <person name="Legall F.H."/>
            <person name="Lemon S.J."/>
            <person name="Lewis L.R."/>
            <person name="Li B."/>
            <person name="Liu Y."/>
            <person name="Liu Y.-S."/>
            <person name="Lopez J."/>
            <person name="Lozado R.J."/>
            <person name="Lu J."/>
            <person name="Madu R.C."/>
            <person name="Maheshwari M."/>
            <person name="Maheshwari R."/>
            <person name="Malloy K."/>
            <person name="Martinez E."/>
            <person name="Mathew T."/>
            <person name="Mercado I.C."/>
            <person name="Mercado C."/>
            <person name="Meyer B."/>
            <person name="Montgomery K."/>
            <person name="Morgan M.B."/>
            <person name="Munidasa M."/>
            <person name="Nazareth L.V."/>
            <person name="Nelson J."/>
            <person name="Ng B.M."/>
            <person name="Nguyen N.B."/>
            <person name="Nguyen P.Q."/>
            <person name="Nguyen T."/>
            <person name="Obregon M."/>
            <person name="Okwuonu G.O."/>
            <person name="Onwere C.G."/>
            <person name="Orozco G."/>
            <person name="Parra A."/>
            <person name="Patel S."/>
            <person name="Patil S."/>
            <person name="Perez A."/>
            <person name="Perez Y."/>
            <person name="Pham C."/>
            <person name="Primus E.L."/>
            <person name="Pu L.-L."/>
            <person name="Puazo M."/>
            <person name="Qin X."/>
            <person name="Quiroz J.B."/>
            <person name="Reese J."/>
            <person name="Richards S."/>
            <person name="Rives C.M."/>
            <person name="Robberts R."/>
            <person name="Ruiz S.J."/>
            <person name="Ruiz M.J."/>
            <person name="Santibanez J."/>
            <person name="Schneider B.W."/>
            <person name="Sisson I."/>
            <person name="Smith M."/>
            <person name="Sodergren E."/>
            <person name="Song X.-Z."/>
            <person name="Song B.B."/>
            <person name="Summersgill H."/>
            <person name="Thelus R."/>
            <person name="Thornton R.D."/>
            <person name="Trejos Z.Y."/>
            <person name="Usmani K."/>
            <person name="Vattathil S."/>
            <person name="Villasana D."/>
            <person name="Walker D.L."/>
            <person name="Wang S."/>
            <person name="Wang K."/>
            <person name="White C.S."/>
            <person name="Williams A.C."/>
            <person name="Williamson J."/>
            <person name="Wilson K."/>
            <person name="Woghiren I.O."/>
            <person name="Woodworth J.R."/>
            <person name="Worley K.C."/>
            <person name="Wright R.A."/>
            <person name="Wu W."/>
            <person name="Young L."/>
            <person name="Zhang L."/>
            <person name="Zhang J."/>
            <person name="Zhu Y."/>
            <person name="Muzny D.M."/>
            <person name="Weinstock G."/>
            <person name="Gibbs R.A."/>
        </authorList>
    </citation>
    <scope>NUCLEOTIDE SEQUENCE [LARGE SCALE GENOMIC DNA]</scope>
    <source>
        <strain evidence="3">LSR1</strain>
    </source>
</reference>
<evidence type="ECO:0000313" key="2">
    <source>
        <dbReference type="EnsemblMetazoa" id="XP_029344887.1"/>
    </source>
</evidence>
<protein>
    <recommendedName>
        <fullName evidence="4">Up-regulated during skeletal muscle growth protein 5</fullName>
    </recommendedName>
</protein>
<name>A0A8R2JRW6_ACYPI</name>
<evidence type="ECO:0008006" key="4">
    <source>
        <dbReference type="Google" id="ProtNLM"/>
    </source>
</evidence>
<accession>A0A8R2JRW6</accession>
<dbReference type="Pfam" id="PF14960">
    <property type="entry name" value="ATP_synth_reg"/>
    <property type="match status" value="1"/>
</dbReference>
<dbReference type="EnsemblMetazoa" id="XM_029489027.1">
    <property type="protein sequence ID" value="XP_029344887.1"/>
    <property type="gene ID" value="LOC107882770"/>
</dbReference>
<evidence type="ECO:0000313" key="3">
    <source>
        <dbReference type="Proteomes" id="UP000007819"/>
    </source>
</evidence>
<reference evidence="2" key="2">
    <citation type="submission" date="2022-06" db="UniProtKB">
        <authorList>
            <consortium name="EnsemblMetazoa"/>
        </authorList>
    </citation>
    <scope>IDENTIFICATION</scope>
</reference>
<dbReference type="PRINTS" id="PR01821">
    <property type="entry name" value="DAPIT"/>
</dbReference>
<keyword evidence="1" id="KW-0812">Transmembrane</keyword>
<keyword evidence="1" id="KW-0472">Membrane</keyword>
<sequence>MTSTPELEEKPLTGFSKYFNTTTINGRVNISCATFATLGMFLLYMKFKPKIEKISHTSNEK</sequence>
<organism evidence="2 3">
    <name type="scientific">Acyrthosiphon pisum</name>
    <name type="common">Pea aphid</name>
    <dbReference type="NCBI Taxonomy" id="7029"/>
    <lineage>
        <taxon>Eukaryota</taxon>
        <taxon>Metazoa</taxon>
        <taxon>Ecdysozoa</taxon>
        <taxon>Arthropoda</taxon>
        <taxon>Hexapoda</taxon>
        <taxon>Insecta</taxon>
        <taxon>Pterygota</taxon>
        <taxon>Neoptera</taxon>
        <taxon>Paraneoptera</taxon>
        <taxon>Hemiptera</taxon>
        <taxon>Sternorrhyncha</taxon>
        <taxon>Aphidomorpha</taxon>
        <taxon>Aphidoidea</taxon>
        <taxon>Aphididae</taxon>
        <taxon>Macrosiphini</taxon>
        <taxon>Acyrthosiphon</taxon>
    </lineage>
</organism>